<evidence type="ECO:0000256" key="2">
    <source>
        <dbReference type="ARBA" id="ARBA00023125"/>
    </source>
</evidence>
<keyword evidence="3" id="KW-0804">Transcription</keyword>
<evidence type="ECO:0000256" key="1">
    <source>
        <dbReference type="ARBA" id="ARBA00023015"/>
    </source>
</evidence>
<dbReference type="SMART" id="SM01019">
    <property type="entry name" value="B3"/>
    <property type="match status" value="1"/>
</dbReference>
<dbReference type="PANTHER" id="PTHR46245">
    <property type="entry name" value="B3 DOMAIN-CONTAINING PROTEIN OS07G0563300"/>
    <property type="match status" value="1"/>
</dbReference>
<keyword evidence="4" id="KW-0539">Nucleus</keyword>
<feature type="region of interest" description="Disordered" evidence="5">
    <location>
        <begin position="1"/>
        <end position="78"/>
    </location>
</feature>
<evidence type="ECO:0000256" key="3">
    <source>
        <dbReference type="ARBA" id="ARBA00023163"/>
    </source>
</evidence>
<sequence>MATGSSDASDDAVRRESADAAGPSQRCDGLAAQRGLKDREEGDKPKTLRGKAKGADGKAGSSPKGKGGSGGGGGGELLFEKMLTSSDAGGPGRVVIPKVHALAHFPSLEKEREREVPAVDTAGQRYRLRFRFWVNNQSRMYVLEGCQPDEAARRLKAGDIITFSRGANGALVIGSRQPRPGEPKAVLVQGPLWAAVLNVAGELYQAFFESREAALEAANASGLGA</sequence>
<dbReference type="InterPro" id="IPR015300">
    <property type="entry name" value="DNA-bd_pseudobarrel_sf"/>
</dbReference>
<keyword evidence="1" id="KW-0805">Transcription regulation</keyword>
<evidence type="ECO:0000313" key="7">
    <source>
        <dbReference type="EMBL" id="KAK9819374.1"/>
    </source>
</evidence>
<dbReference type="CDD" id="cd10017">
    <property type="entry name" value="B3_DNA"/>
    <property type="match status" value="1"/>
</dbReference>
<dbReference type="Pfam" id="PF02362">
    <property type="entry name" value="B3"/>
    <property type="match status" value="1"/>
</dbReference>
<evidence type="ECO:0000256" key="5">
    <source>
        <dbReference type="SAM" id="MobiDB-lite"/>
    </source>
</evidence>
<reference evidence="7 8" key="1">
    <citation type="journal article" date="2024" name="Nat. Commun.">
        <title>Phylogenomics reveals the evolutionary origins of lichenization in chlorophyte algae.</title>
        <authorList>
            <person name="Puginier C."/>
            <person name="Libourel C."/>
            <person name="Otte J."/>
            <person name="Skaloud P."/>
            <person name="Haon M."/>
            <person name="Grisel S."/>
            <person name="Petersen M."/>
            <person name="Berrin J.G."/>
            <person name="Delaux P.M."/>
            <person name="Dal Grande F."/>
            <person name="Keller J."/>
        </authorList>
    </citation>
    <scope>NUCLEOTIDE SEQUENCE [LARGE SCALE GENOMIC DNA]</scope>
    <source>
        <strain evidence="7 8">SAG 245.80</strain>
    </source>
</reference>
<name>A0AAW1QDB3_9CHLO</name>
<dbReference type="SUPFAM" id="SSF101936">
    <property type="entry name" value="DNA-binding pseudobarrel domain"/>
    <property type="match status" value="1"/>
</dbReference>
<protein>
    <recommendedName>
        <fullName evidence="6">TF-B3 domain-containing protein</fullName>
    </recommendedName>
</protein>
<feature type="compositionally biased region" description="Basic and acidic residues" evidence="5">
    <location>
        <begin position="35"/>
        <end position="46"/>
    </location>
</feature>
<dbReference type="EMBL" id="JALJOU010000122">
    <property type="protein sequence ID" value="KAK9819374.1"/>
    <property type="molecule type" value="Genomic_DNA"/>
</dbReference>
<dbReference type="Proteomes" id="UP001445335">
    <property type="component" value="Unassembled WGS sequence"/>
</dbReference>
<keyword evidence="8" id="KW-1185">Reference proteome</keyword>
<comment type="caution">
    <text evidence="7">The sequence shown here is derived from an EMBL/GenBank/DDBJ whole genome shotgun (WGS) entry which is preliminary data.</text>
</comment>
<keyword evidence="2" id="KW-0238">DNA-binding</keyword>
<evidence type="ECO:0000313" key="8">
    <source>
        <dbReference type="Proteomes" id="UP001445335"/>
    </source>
</evidence>
<evidence type="ECO:0000256" key="4">
    <source>
        <dbReference type="ARBA" id="ARBA00023242"/>
    </source>
</evidence>
<dbReference type="Gene3D" id="2.40.330.10">
    <property type="entry name" value="DNA-binding pseudobarrel domain"/>
    <property type="match status" value="1"/>
</dbReference>
<proteinExistence type="predicted"/>
<evidence type="ECO:0000259" key="6">
    <source>
        <dbReference type="SMART" id="SM01019"/>
    </source>
</evidence>
<feature type="domain" description="TF-B3" evidence="6">
    <location>
        <begin position="79"/>
        <end position="178"/>
    </location>
</feature>
<feature type="compositionally biased region" description="Gly residues" evidence="5">
    <location>
        <begin position="65"/>
        <end position="76"/>
    </location>
</feature>
<accession>A0AAW1QDB3</accession>
<dbReference type="InterPro" id="IPR003340">
    <property type="entry name" value="B3_DNA-bd"/>
</dbReference>
<gene>
    <name evidence="7" type="ORF">WJX81_008686</name>
</gene>
<organism evidence="7 8">
    <name type="scientific">Elliptochloris bilobata</name>
    <dbReference type="NCBI Taxonomy" id="381761"/>
    <lineage>
        <taxon>Eukaryota</taxon>
        <taxon>Viridiplantae</taxon>
        <taxon>Chlorophyta</taxon>
        <taxon>core chlorophytes</taxon>
        <taxon>Trebouxiophyceae</taxon>
        <taxon>Trebouxiophyceae incertae sedis</taxon>
        <taxon>Elliptochloris clade</taxon>
        <taxon>Elliptochloris</taxon>
    </lineage>
</organism>
<dbReference type="AlphaFoldDB" id="A0AAW1QDB3"/>
<dbReference type="GO" id="GO:0003677">
    <property type="term" value="F:DNA binding"/>
    <property type="evidence" value="ECO:0007669"/>
    <property type="project" value="UniProtKB-KW"/>
</dbReference>